<keyword evidence="1" id="KW-1133">Transmembrane helix</keyword>
<keyword evidence="1" id="KW-0812">Transmembrane</keyword>
<feature type="transmembrane region" description="Helical" evidence="1">
    <location>
        <begin position="30"/>
        <end position="47"/>
    </location>
</feature>
<accession>A0ABR0STC9</accession>
<dbReference type="EMBL" id="JAVFKD010000004">
    <property type="protein sequence ID" value="KAK5995001.1"/>
    <property type="molecule type" value="Genomic_DNA"/>
</dbReference>
<gene>
    <name evidence="2" type="ORF">PT974_03391</name>
</gene>
<evidence type="ECO:0000313" key="3">
    <source>
        <dbReference type="Proteomes" id="UP001338125"/>
    </source>
</evidence>
<name>A0ABR0STC9_9HYPO</name>
<sequence>MPIFMLASATENMAQVEEVADKIDEEKKKAFIIAFLSAVFLIVPFVGEVVGSIAGLAELGIVLGVLGAAGDATLDIYTIVDDPENAPMAIFDLVLAPLALLDIAKIAKASSLRRGMRAEDVAKLSKGVKRRMDIIDKVKGICRRDL</sequence>
<protein>
    <submittedName>
        <fullName evidence="2">Uncharacterized protein</fullName>
    </submittedName>
</protein>
<organism evidence="2 3">
    <name type="scientific">Cladobotryum mycophilum</name>
    <dbReference type="NCBI Taxonomy" id="491253"/>
    <lineage>
        <taxon>Eukaryota</taxon>
        <taxon>Fungi</taxon>
        <taxon>Dikarya</taxon>
        <taxon>Ascomycota</taxon>
        <taxon>Pezizomycotina</taxon>
        <taxon>Sordariomycetes</taxon>
        <taxon>Hypocreomycetidae</taxon>
        <taxon>Hypocreales</taxon>
        <taxon>Hypocreaceae</taxon>
        <taxon>Cladobotryum</taxon>
    </lineage>
</organism>
<keyword evidence="1" id="KW-0472">Membrane</keyword>
<comment type="caution">
    <text evidence="2">The sequence shown here is derived from an EMBL/GenBank/DDBJ whole genome shotgun (WGS) entry which is preliminary data.</text>
</comment>
<evidence type="ECO:0000256" key="1">
    <source>
        <dbReference type="SAM" id="Phobius"/>
    </source>
</evidence>
<dbReference type="Proteomes" id="UP001338125">
    <property type="component" value="Unassembled WGS sequence"/>
</dbReference>
<proteinExistence type="predicted"/>
<keyword evidence="3" id="KW-1185">Reference proteome</keyword>
<evidence type="ECO:0000313" key="2">
    <source>
        <dbReference type="EMBL" id="KAK5995001.1"/>
    </source>
</evidence>
<reference evidence="2 3" key="1">
    <citation type="submission" date="2024-01" db="EMBL/GenBank/DDBJ databases">
        <title>Complete genome of Cladobotryum mycophilum ATHUM6906.</title>
        <authorList>
            <person name="Christinaki A.C."/>
            <person name="Myridakis A.I."/>
            <person name="Kouvelis V.N."/>
        </authorList>
    </citation>
    <scope>NUCLEOTIDE SEQUENCE [LARGE SCALE GENOMIC DNA]</scope>
    <source>
        <strain evidence="2 3">ATHUM6906</strain>
    </source>
</reference>